<dbReference type="PANTHER" id="PTHR32432:SF3">
    <property type="entry name" value="ETHANOLAMINE UTILIZATION PROTEIN EUTJ"/>
    <property type="match status" value="1"/>
</dbReference>
<dbReference type="InterPro" id="IPR043129">
    <property type="entry name" value="ATPase_NBD"/>
</dbReference>
<dbReference type="PANTHER" id="PTHR32432">
    <property type="entry name" value="CELL DIVISION PROTEIN FTSA-RELATED"/>
    <property type="match status" value="1"/>
</dbReference>
<dbReference type="AlphaFoldDB" id="A0A916YK15"/>
<evidence type="ECO:0008006" key="4">
    <source>
        <dbReference type="Google" id="ProtNLM"/>
    </source>
</evidence>
<accession>A0A916YK15</accession>
<dbReference type="InterPro" id="IPR005883">
    <property type="entry name" value="PilM"/>
</dbReference>
<reference evidence="2" key="2">
    <citation type="submission" date="2020-09" db="EMBL/GenBank/DDBJ databases">
        <authorList>
            <person name="Sun Q."/>
            <person name="Zhou Y."/>
        </authorList>
    </citation>
    <scope>NUCLEOTIDE SEQUENCE</scope>
    <source>
        <strain evidence="2">CGMCC 1.15178</strain>
    </source>
</reference>
<keyword evidence="1" id="KW-0472">Membrane</keyword>
<evidence type="ECO:0000313" key="3">
    <source>
        <dbReference type="Proteomes" id="UP000612456"/>
    </source>
</evidence>
<gene>
    <name evidence="2" type="ORF">GCM10010911_01960</name>
</gene>
<evidence type="ECO:0000313" key="2">
    <source>
        <dbReference type="EMBL" id="GGD48024.1"/>
    </source>
</evidence>
<dbReference type="Pfam" id="PF11104">
    <property type="entry name" value="PilM_2"/>
    <property type="match status" value="1"/>
</dbReference>
<organism evidence="2 3">
    <name type="scientific">Paenibacillus nasutitermitis</name>
    <dbReference type="NCBI Taxonomy" id="1652958"/>
    <lineage>
        <taxon>Bacteria</taxon>
        <taxon>Bacillati</taxon>
        <taxon>Bacillota</taxon>
        <taxon>Bacilli</taxon>
        <taxon>Bacillales</taxon>
        <taxon>Paenibacillaceae</taxon>
        <taxon>Paenibacillus</taxon>
    </lineage>
</organism>
<dbReference type="RefSeq" id="WP_188988268.1">
    <property type="nucleotide sequence ID" value="NZ_BMHP01000001.1"/>
</dbReference>
<sequence length="495" mass="54652">MFKINAKRVGLTIDQSGVRYAVMRRRKTWELESSGMLPLPEGTIVNDQIMQVNELQSALKQWAKQEGLAGSIAVLAVPTSQIIVRKMSIPTVLDREVRQLVELEVETSLHLPFEDPVYDYLKLDKNEDSTQVLVFAAPRKPIEICAEVLKEAGIRVSGAEIVSTALARAIYPKPDQPLTETMLVHIDDTSLEIHMFHDGNPVFIRVINFLESSEYGEAGLSDLQLAECSAEISRMLNFYQFGLHEGSTRITTAVVTGAGESKTRLLETLRQSLPDVEIRGKQSEAVLGPGEDEAYLIAAGLSIPAEKGAGINLLPRVDMEARQLPYVMVASLVLWVVGLALIGYLYMNAKSDAASYDRQILELEDNLVLLEHGLIAGQSGADGAKSNPLELIERLSSQKKDPVVYIRLLEDKLPGQGLIRSLTYSAEGQMTMTASFKSMQDASRYLLDLRQGGLTQNTFLQSIEQSTFRADQYTATYIISLKETVREGESNGTAE</sequence>
<keyword evidence="1" id="KW-0812">Transmembrane</keyword>
<name>A0A916YK15_9BACL</name>
<keyword evidence="1" id="KW-1133">Transmembrane helix</keyword>
<comment type="caution">
    <text evidence="2">The sequence shown here is derived from an EMBL/GenBank/DDBJ whole genome shotgun (WGS) entry which is preliminary data.</text>
</comment>
<feature type="transmembrane region" description="Helical" evidence="1">
    <location>
        <begin position="326"/>
        <end position="347"/>
    </location>
</feature>
<dbReference type="EMBL" id="BMHP01000001">
    <property type="protein sequence ID" value="GGD48024.1"/>
    <property type="molecule type" value="Genomic_DNA"/>
</dbReference>
<keyword evidence="3" id="KW-1185">Reference proteome</keyword>
<protein>
    <recommendedName>
        <fullName evidence="4">Type IV pilus assembly protein PilM</fullName>
    </recommendedName>
</protein>
<dbReference type="SUPFAM" id="SSF53067">
    <property type="entry name" value="Actin-like ATPase domain"/>
    <property type="match status" value="1"/>
</dbReference>
<proteinExistence type="predicted"/>
<dbReference type="InterPro" id="IPR050696">
    <property type="entry name" value="FtsA/MreB"/>
</dbReference>
<evidence type="ECO:0000256" key="1">
    <source>
        <dbReference type="SAM" id="Phobius"/>
    </source>
</evidence>
<dbReference type="Gene3D" id="3.30.420.40">
    <property type="match status" value="1"/>
</dbReference>
<reference evidence="2" key="1">
    <citation type="journal article" date="2014" name="Int. J. Syst. Evol. Microbiol.">
        <title>Complete genome sequence of Corynebacterium casei LMG S-19264T (=DSM 44701T), isolated from a smear-ripened cheese.</title>
        <authorList>
            <consortium name="US DOE Joint Genome Institute (JGI-PGF)"/>
            <person name="Walter F."/>
            <person name="Albersmeier A."/>
            <person name="Kalinowski J."/>
            <person name="Ruckert C."/>
        </authorList>
    </citation>
    <scope>NUCLEOTIDE SEQUENCE</scope>
    <source>
        <strain evidence="2">CGMCC 1.15178</strain>
    </source>
</reference>
<dbReference type="Proteomes" id="UP000612456">
    <property type="component" value="Unassembled WGS sequence"/>
</dbReference>